<reference evidence="9" key="1">
    <citation type="submission" date="2021-10" db="EMBL/GenBank/DDBJ databases">
        <authorList>
            <person name="Dean J.D."/>
            <person name="Kim M.K."/>
            <person name="Newey C.N."/>
            <person name="Stoker T.S."/>
            <person name="Thompson D.W."/>
            <person name="Grose J.H."/>
        </authorList>
    </citation>
    <scope>NUCLEOTIDE SEQUENCE</scope>
    <source>
        <strain evidence="9">BT635</strain>
    </source>
</reference>
<dbReference type="InterPro" id="IPR051906">
    <property type="entry name" value="TolC-like"/>
</dbReference>
<comment type="similarity">
    <text evidence="2">Belongs to the outer membrane factor (OMF) (TC 1.B.17) family.</text>
</comment>
<keyword evidence="8" id="KW-0732">Signal</keyword>
<name>A0ABS8AAM3_9BACT</name>
<protein>
    <submittedName>
        <fullName evidence="9">TolC family protein</fullName>
    </submittedName>
</protein>
<keyword evidence="6" id="KW-0472">Membrane</keyword>
<feature type="chain" id="PRO_5047095395" evidence="8">
    <location>
        <begin position="26"/>
        <end position="490"/>
    </location>
</feature>
<organism evidence="9 10">
    <name type="scientific">Hymenobacter nitidus</name>
    <dbReference type="NCBI Taxonomy" id="2880929"/>
    <lineage>
        <taxon>Bacteria</taxon>
        <taxon>Pseudomonadati</taxon>
        <taxon>Bacteroidota</taxon>
        <taxon>Cytophagia</taxon>
        <taxon>Cytophagales</taxon>
        <taxon>Hymenobacteraceae</taxon>
        <taxon>Hymenobacter</taxon>
    </lineage>
</organism>
<feature type="signal peptide" evidence="8">
    <location>
        <begin position="1"/>
        <end position="25"/>
    </location>
</feature>
<evidence type="ECO:0000256" key="5">
    <source>
        <dbReference type="ARBA" id="ARBA00022692"/>
    </source>
</evidence>
<keyword evidence="10" id="KW-1185">Reference proteome</keyword>
<evidence type="ECO:0000313" key="9">
    <source>
        <dbReference type="EMBL" id="MCB2376459.1"/>
    </source>
</evidence>
<evidence type="ECO:0000256" key="3">
    <source>
        <dbReference type="ARBA" id="ARBA00022448"/>
    </source>
</evidence>
<accession>A0ABS8AAM3</accession>
<dbReference type="Pfam" id="PF02321">
    <property type="entry name" value="OEP"/>
    <property type="match status" value="2"/>
</dbReference>
<sequence>MKTTFSFRAALLAGLSGLLTCSALAQAPASQPISLPEVIELALAQSSIAKQAVTNRETSYWQFRTYQSNYRPQLALQGTVPNFRREISPVVQPDGTTGFRPVRYNNANLGVTLTQAIGPTGGQIYLSSAVQRFDDFNSSARMYNNQPFGIGLTQPIGRYNSLRWARRIEPLRYEESGRQYVEERENIAQRITELYFDVLLQQVNADVARQNVQANEQMLRLGKERFQLGRLSQSDLLLLELNLLNSRKALGQARLDAQNAAVDLQSYTGLAADALQLAVPEATANVSVTSEQALALARQNRRETLAFRRRLLQAESDVAQAKGTTGLQATLVANLGYVNSASNFWSTYNDPQNQQQVSLAFSMPLVDWGRQKSIVKTAELNRQQVEQTVAQEQMTFEQSIVTQAAQLSSLREQLELSAQADSLAQRRYAIARATYQVGRISLTDLNIALAEKDQSKRAYIAALRACWVAHYRLRALTLYDFERQQPLAAK</sequence>
<dbReference type="InterPro" id="IPR003423">
    <property type="entry name" value="OMP_efflux"/>
</dbReference>
<dbReference type="Gene3D" id="1.20.1600.10">
    <property type="entry name" value="Outer membrane efflux proteins (OEP)"/>
    <property type="match status" value="2"/>
</dbReference>
<evidence type="ECO:0000313" key="10">
    <source>
        <dbReference type="Proteomes" id="UP001165297"/>
    </source>
</evidence>
<evidence type="ECO:0000256" key="7">
    <source>
        <dbReference type="ARBA" id="ARBA00023237"/>
    </source>
</evidence>
<evidence type="ECO:0000256" key="4">
    <source>
        <dbReference type="ARBA" id="ARBA00022452"/>
    </source>
</evidence>
<dbReference type="RefSeq" id="WP_226182401.1">
    <property type="nucleotide sequence ID" value="NZ_JAJADQ010000001.1"/>
</dbReference>
<keyword evidence="7" id="KW-0998">Cell outer membrane</keyword>
<evidence type="ECO:0000256" key="8">
    <source>
        <dbReference type="SAM" id="SignalP"/>
    </source>
</evidence>
<dbReference type="EMBL" id="JAJADQ010000001">
    <property type="protein sequence ID" value="MCB2376459.1"/>
    <property type="molecule type" value="Genomic_DNA"/>
</dbReference>
<keyword evidence="4" id="KW-1134">Transmembrane beta strand</keyword>
<dbReference type="Proteomes" id="UP001165297">
    <property type="component" value="Unassembled WGS sequence"/>
</dbReference>
<gene>
    <name evidence="9" type="ORF">LGH70_02630</name>
</gene>
<evidence type="ECO:0000256" key="6">
    <source>
        <dbReference type="ARBA" id="ARBA00023136"/>
    </source>
</evidence>
<keyword evidence="3" id="KW-0813">Transport</keyword>
<dbReference type="SUPFAM" id="SSF56954">
    <property type="entry name" value="Outer membrane efflux proteins (OEP)"/>
    <property type="match status" value="1"/>
</dbReference>
<comment type="caution">
    <text evidence="9">The sequence shown here is derived from an EMBL/GenBank/DDBJ whole genome shotgun (WGS) entry which is preliminary data.</text>
</comment>
<keyword evidence="5" id="KW-0812">Transmembrane</keyword>
<dbReference type="PANTHER" id="PTHR30026:SF20">
    <property type="entry name" value="OUTER MEMBRANE PROTEIN TOLC"/>
    <property type="match status" value="1"/>
</dbReference>
<evidence type="ECO:0000256" key="1">
    <source>
        <dbReference type="ARBA" id="ARBA00004442"/>
    </source>
</evidence>
<proteinExistence type="inferred from homology"/>
<comment type="subcellular location">
    <subcellularLocation>
        <location evidence="1">Cell outer membrane</location>
    </subcellularLocation>
</comment>
<evidence type="ECO:0000256" key="2">
    <source>
        <dbReference type="ARBA" id="ARBA00007613"/>
    </source>
</evidence>
<dbReference type="PANTHER" id="PTHR30026">
    <property type="entry name" value="OUTER MEMBRANE PROTEIN TOLC"/>
    <property type="match status" value="1"/>
</dbReference>